<feature type="region of interest" description="Disordered" evidence="2">
    <location>
        <begin position="210"/>
        <end position="250"/>
    </location>
</feature>
<dbReference type="Proteomes" id="UP001549076">
    <property type="component" value="Unassembled WGS sequence"/>
</dbReference>
<sequence>MISYGDIKSGEAAPPAANEPSLVRYDAACRALAEAKSVDDVKDIRDRSEAMRAYARQAKNKQLEVDAAEIRIRAERRLGEMIADQRATVGLNTGSLRRGSQTDPRDDRPTLADAGIDKHLADRARKLAAIPEAEFTEIVSDWRERVERENERVSVNLLKTGERHAAAQAVDTRAAPERDADAIQSPFDRAGDEGRALFLARNNLQFQAKASEDNGATGKATMRRADSMAGEVSRSTPATNTGEGDGRDVEAFGGAASVTTNSQSDGNAFVAVKGMARLANAAGVEPSPSDTPSATPAEAAPASPKPPAHAGAVDNFLNPRCQKPETCKWAHSQASCSACSNAAMKARAA</sequence>
<evidence type="ECO:0000256" key="1">
    <source>
        <dbReference type="SAM" id="Coils"/>
    </source>
</evidence>
<proteinExistence type="predicted"/>
<feature type="region of interest" description="Disordered" evidence="2">
    <location>
        <begin position="1"/>
        <end position="20"/>
    </location>
</feature>
<feature type="coiled-coil region" evidence="1">
    <location>
        <begin position="51"/>
        <end position="78"/>
    </location>
</feature>
<feature type="compositionally biased region" description="Low complexity" evidence="2">
    <location>
        <begin position="286"/>
        <end position="312"/>
    </location>
</feature>
<feature type="compositionally biased region" description="Basic and acidic residues" evidence="2">
    <location>
        <begin position="103"/>
        <end position="112"/>
    </location>
</feature>
<reference evidence="3 4" key="1">
    <citation type="submission" date="2024-06" db="EMBL/GenBank/DDBJ databases">
        <title>Genomic Encyclopedia of Type Strains, Phase IV (KMG-IV): sequencing the most valuable type-strain genomes for metagenomic binning, comparative biology and taxonomic classification.</title>
        <authorList>
            <person name="Goeker M."/>
        </authorList>
    </citation>
    <scope>NUCLEOTIDE SEQUENCE [LARGE SCALE GENOMIC DNA]</scope>
    <source>
        <strain evidence="3 4">DSM 27865</strain>
    </source>
</reference>
<dbReference type="EMBL" id="JBEPML010000002">
    <property type="protein sequence ID" value="MET3790684.1"/>
    <property type="molecule type" value="Genomic_DNA"/>
</dbReference>
<evidence type="ECO:0000256" key="2">
    <source>
        <dbReference type="SAM" id="MobiDB-lite"/>
    </source>
</evidence>
<keyword evidence="1" id="KW-0175">Coiled coil</keyword>
<name>A0ABV2MV69_9HYPH</name>
<evidence type="ECO:0000313" key="4">
    <source>
        <dbReference type="Proteomes" id="UP001549076"/>
    </source>
</evidence>
<feature type="compositionally biased region" description="Polar residues" evidence="2">
    <location>
        <begin position="233"/>
        <end position="242"/>
    </location>
</feature>
<protein>
    <recommendedName>
        <fullName evidence="5">C3H1-type domain-containing protein</fullName>
    </recommendedName>
</protein>
<evidence type="ECO:0008006" key="5">
    <source>
        <dbReference type="Google" id="ProtNLM"/>
    </source>
</evidence>
<comment type="caution">
    <text evidence="3">The sequence shown here is derived from an EMBL/GenBank/DDBJ whole genome shotgun (WGS) entry which is preliminary data.</text>
</comment>
<dbReference type="RefSeq" id="WP_354192871.1">
    <property type="nucleotide sequence ID" value="NZ_JBEPML010000002.1"/>
</dbReference>
<feature type="region of interest" description="Disordered" evidence="2">
    <location>
        <begin position="281"/>
        <end position="316"/>
    </location>
</feature>
<accession>A0ABV2MV69</accession>
<keyword evidence="4" id="KW-1185">Reference proteome</keyword>
<organism evidence="3 4">
    <name type="scientific">Aquamicrobium terrae</name>
    <dbReference type="NCBI Taxonomy" id="1324945"/>
    <lineage>
        <taxon>Bacteria</taxon>
        <taxon>Pseudomonadati</taxon>
        <taxon>Pseudomonadota</taxon>
        <taxon>Alphaproteobacteria</taxon>
        <taxon>Hyphomicrobiales</taxon>
        <taxon>Phyllobacteriaceae</taxon>
        <taxon>Aquamicrobium</taxon>
    </lineage>
</organism>
<evidence type="ECO:0000313" key="3">
    <source>
        <dbReference type="EMBL" id="MET3790684.1"/>
    </source>
</evidence>
<gene>
    <name evidence="3" type="ORF">ABID37_000875</name>
</gene>
<feature type="compositionally biased region" description="Polar residues" evidence="2">
    <location>
        <begin position="92"/>
        <end position="102"/>
    </location>
</feature>
<feature type="region of interest" description="Disordered" evidence="2">
    <location>
        <begin position="92"/>
        <end position="112"/>
    </location>
</feature>